<dbReference type="InterPro" id="IPR052533">
    <property type="entry name" value="WalJ/YycJ-like"/>
</dbReference>
<dbReference type="PANTHER" id="PTHR47619:SF1">
    <property type="entry name" value="EXODEOXYRIBONUCLEASE WALJ"/>
    <property type="match status" value="1"/>
</dbReference>
<dbReference type="GO" id="GO:0016787">
    <property type="term" value="F:hydrolase activity"/>
    <property type="evidence" value="ECO:0007669"/>
    <property type="project" value="UniProtKB-KW"/>
</dbReference>
<dbReference type="InterPro" id="IPR036866">
    <property type="entry name" value="RibonucZ/Hydroxyglut_hydro"/>
</dbReference>
<dbReference type="AlphaFoldDB" id="A0A1J0GID0"/>
<dbReference type="InterPro" id="IPR001279">
    <property type="entry name" value="Metallo-B-lactamas"/>
</dbReference>
<organism evidence="2 3">
    <name type="scientific">Clostridium estertheticum subsp. estertheticum</name>
    <dbReference type="NCBI Taxonomy" id="1552"/>
    <lineage>
        <taxon>Bacteria</taxon>
        <taxon>Bacillati</taxon>
        <taxon>Bacillota</taxon>
        <taxon>Clostridia</taxon>
        <taxon>Eubacteriales</taxon>
        <taxon>Clostridiaceae</taxon>
        <taxon>Clostridium</taxon>
    </lineage>
</organism>
<feature type="domain" description="Metallo-beta-lactamase" evidence="1">
    <location>
        <begin position="39"/>
        <end position="204"/>
    </location>
</feature>
<protein>
    <submittedName>
        <fullName evidence="2">MBL fold metallo-hydrolase</fullName>
    </submittedName>
</protein>
<proteinExistence type="predicted"/>
<dbReference type="SUPFAM" id="SSF56281">
    <property type="entry name" value="Metallo-hydrolase/oxidoreductase"/>
    <property type="match status" value="1"/>
</dbReference>
<keyword evidence="2" id="KW-0378">Hydrolase</keyword>
<accession>A0A1J0GID0</accession>
<dbReference type="Gene3D" id="3.60.15.10">
    <property type="entry name" value="Ribonuclease Z/Hydroxyacylglutathione hydrolase-like"/>
    <property type="match status" value="1"/>
</dbReference>
<dbReference type="Proteomes" id="UP000182569">
    <property type="component" value="Chromosome"/>
</dbReference>
<dbReference type="RefSeq" id="WP_071613379.1">
    <property type="nucleotide sequence ID" value="NZ_CP015756.1"/>
</dbReference>
<name>A0A1J0GID0_9CLOT</name>
<dbReference type="STRING" id="1552.A7L45_13880"/>
<dbReference type="KEGG" id="ceu:A7L45_13880"/>
<evidence type="ECO:0000313" key="2">
    <source>
        <dbReference type="EMBL" id="APC41085.1"/>
    </source>
</evidence>
<dbReference type="Pfam" id="PF12706">
    <property type="entry name" value="Lactamase_B_2"/>
    <property type="match status" value="1"/>
</dbReference>
<sequence>MIKVLASGSSGNCYIIESGLEKLVIECGIDYKSILKGLNYSIKGVVGCLISHKHEDHCKSLKKIYENFPKIAAPMEVLVKFKYDNYHKSILVQSKSTFKIGEFTVMPFNCQHTNSDESECENLGYIIQHKLIGKVLFATDTYYLKYKFKDIDHILIECNYSESTIDMLDPRDQRTFKSHMSLETLKTTLSTWDLYKTKTITLIHLSHNNGEPERFKKEIEALTGIPTYIAIEGLEVG</sequence>
<evidence type="ECO:0000259" key="1">
    <source>
        <dbReference type="Pfam" id="PF12706"/>
    </source>
</evidence>
<dbReference type="EMBL" id="CP015756">
    <property type="protein sequence ID" value="APC41085.1"/>
    <property type="molecule type" value="Genomic_DNA"/>
</dbReference>
<dbReference type="OrthoDB" id="1846420at2"/>
<reference evidence="3" key="1">
    <citation type="journal article" date="2016" name="Front. Microbiol.">
        <title>Complete Genome Sequence of Clostridium estertheticum DSM 8809, a Microbe Identified in Spoiled Vacuum Packed Beef.</title>
        <authorList>
            <person name="Yu Z."/>
            <person name="Gunn L."/>
            <person name="Brennan E."/>
            <person name="Reid R."/>
            <person name="Wall P.G."/>
            <person name="Gaora O.P."/>
            <person name="Hurley D."/>
            <person name="Bolton D."/>
            <person name="Fanning S."/>
        </authorList>
    </citation>
    <scope>NUCLEOTIDE SEQUENCE [LARGE SCALE GENOMIC DNA]</scope>
    <source>
        <strain evidence="3">DSM 8809</strain>
    </source>
</reference>
<dbReference type="PANTHER" id="PTHR47619">
    <property type="entry name" value="METALLO-HYDROLASE YYCJ-RELATED"/>
    <property type="match status" value="1"/>
</dbReference>
<evidence type="ECO:0000313" key="3">
    <source>
        <dbReference type="Proteomes" id="UP000182569"/>
    </source>
</evidence>
<gene>
    <name evidence="2" type="ORF">A7L45_13880</name>
</gene>
<keyword evidence="3" id="KW-1185">Reference proteome</keyword>